<evidence type="ECO:0000313" key="2">
    <source>
        <dbReference type="EMBL" id="SKA05050.1"/>
    </source>
</evidence>
<dbReference type="InterPro" id="IPR007421">
    <property type="entry name" value="Schlafen_AlbA_2_dom"/>
</dbReference>
<dbReference type="EMBL" id="FUXC01000015">
    <property type="protein sequence ID" value="SKA05050.1"/>
    <property type="molecule type" value="Genomic_DNA"/>
</dbReference>
<dbReference type="InterPro" id="IPR038461">
    <property type="entry name" value="Schlafen_AlbA_2_dom_sf"/>
</dbReference>
<organism evidence="2 3">
    <name type="scientific">Treponema berlinense</name>
    <dbReference type="NCBI Taxonomy" id="225004"/>
    <lineage>
        <taxon>Bacteria</taxon>
        <taxon>Pseudomonadati</taxon>
        <taxon>Spirochaetota</taxon>
        <taxon>Spirochaetia</taxon>
        <taxon>Spirochaetales</taxon>
        <taxon>Treponemataceae</taxon>
        <taxon>Treponema</taxon>
    </lineage>
</organism>
<dbReference type="GO" id="GO:0003677">
    <property type="term" value="F:DNA binding"/>
    <property type="evidence" value="ECO:0007669"/>
    <property type="project" value="UniProtKB-KW"/>
</dbReference>
<protein>
    <submittedName>
        <fullName evidence="2">Putative DNA-binding domain-containing protein</fullName>
    </submittedName>
</protein>
<reference evidence="2 3" key="1">
    <citation type="submission" date="2017-02" db="EMBL/GenBank/DDBJ databases">
        <authorList>
            <person name="Peterson S.W."/>
        </authorList>
    </citation>
    <scope>NUCLEOTIDE SEQUENCE [LARGE SCALE GENOMIC DNA]</scope>
    <source>
        <strain evidence="2 3">ATCC BAA-909</strain>
    </source>
</reference>
<gene>
    <name evidence="2" type="ORF">SAMN02745152_02038</name>
</gene>
<dbReference type="AlphaFoldDB" id="A0A1T4QMQ1"/>
<dbReference type="GeneID" id="303368466"/>
<keyword evidence="2" id="KW-0238">DNA-binding</keyword>
<dbReference type="STRING" id="225004.SAMN02745152_02038"/>
<dbReference type="Gene3D" id="3.30.950.30">
    <property type="entry name" value="Schlafen, AAA domain"/>
    <property type="match status" value="1"/>
</dbReference>
<evidence type="ECO:0000259" key="1">
    <source>
        <dbReference type="Pfam" id="PF04326"/>
    </source>
</evidence>
<proteinExistence type="predicted"/>
<accession>A0A1T4QMQ1</accession>
<name>A0A1T4QMQ1_9SPIR</name>
<keyword evidence="3" id="KW-1185">Reference proteome</keyword>
<evidence type="ECO:0000313" key="3">
    <source>
        <dbReference type="Proteomes" id="UP000190395"/>
    </source>
</evidence>
<dbReference type="Pfam" id="PF04326">
    <property type="entry name" value="SLFN_AlbA_2"/>
    <property type="match status" value="1"/>
</dbReference>
<dbReference type="PANTHER" id="PTHR30595">
    <property type="entry name" value="GLPR-RELATED TRANSCRIPTIONAL REPRESSOR"/>
    <property type="match status" value="1"/>
</dbReference>
<feature type="domain" description="Schlafen AlbA-2" evidence="1">
    <location>
        <begin position="4"/>
        <end position="87"/>
    </location>
</feature>
<dbReference type="PANTHER" id="PTHR30595:SF6">
    <property type="entry name" value="SCHLAFEN ALBA-2 DOMAIN-CONTAINING PROTEIN"/>
    <property type="match status" value="1"/>
</dbReference>
<dbReference type="RefSeq" id="WP_200806581.1">
    <property type="nucleotide sequence ID" value="NZ_FUXC01000015.1"/>
</dbReference>
<sequence>MRRFANAQGGVLYIGKRYDGSVCGLADSKKPMEDIPNKVRDALGLIVDVDLITENGLDVIKITVEENPYSVNYKGEYHYRTGSTKQLLQGSALTNFLLRKTGKNWDSVPLENVSVEDLNKESFDIFHREAIRSGRMSKDDLKLSNQDLNAKTSLTSP</sequence>
<dbReference type="Proteomes" id="UP000190395">
    <property type="component" value="Unassembled WGS sequence"/>
</dbReference>